<gene>
    <name evidence="1" type="ORF">UFOPK3609_01025</name>
</gene>
<proteinExistence type="predicted"/>
<accession>A0A6J7H2H7</accession>
<name>A0A6J7H2H7_9ZZZZ</name>
<organism evidence="1">
    <name type="scientific">freshwater metagenome</name>
    <dbReference type="NCBI Taxonomy" id="449393"/>
    <lineage>
        <taxon>unclassified sequences</taxon>
        <taxon>metagenomes</taxon>
        <taxon>ecological metagenomes</taxon>
    </lineage>
</organism>
<sequence length="446" mass="51568">MFFAVMEIFHVHQFNKIKIAVNNVFCRTYNFMDSNLSQLIRQYKEDKQSVYNTWFINNEERLKAFRSIRRGVMQVIDDIKNKRLPNDFKGSSLEFVLNCITEQKQVFEGASHPFYWKPKLRIPDIYENENNKQAFGQFLENCLNAKSEEQIIKEIIRLDSLKIKGLGPAVASILYFLHPTIIPPFNTAIINGFNSLFKDKKKLGSWSEYLKLREVMIDTNNQQRSELSSDLGAIAGLLFEIGTQKLILGSDEYLSEPERKKLEKLIEKRQADVQQEKEEENLHAEMQYHLLKIGNALGYDVIAASNDRSRSHDGNSFSFMSLQQFPEITLDKETLNTVKLIDVLWFQKGTNNVIAAFEVEKSTSIYSGILRLTDLSYTIADGDEVFYLIVPDKREKDVCLQLCRPAIKQSNVVIKYILFSELRSHCDALCKFGESHHIMEKIAKTV</sequence>
<protein>
    <submittedName>
        <fullName evidence="1">Unannotated protein</fullName>
    </submittedName>
</protein>
<reference evidence="1" key="1">
    <citation type="submission" date="2020-05" db="EMBL/GenBank/DDBJ databases">
        <authorList>
            <person name="Chiriac C."/>
            <person name="Salcher M."/>
            <person name="Ghai R."/>
            <person name="Kavagutti S V."/>
        </authorList>
    </citation>
    <scope>NUCLEOTIDE SEQUENCE</scope>
</reference>
<dbReference type="EMBL" id="CAFBMQ010000149">
    <property type="protein sequence ID" value="CAB4913774.1"/>
    <property type="molecule type" value="Genomic_DNA"/>
</dbReference>
<evidence type="ECO:0000313" key="1">
    <source>
        <dbReference type="EMBL" id="CAB4913774.1"/>
    </source>
</evidence>
<dbReference type="AlphaFoldDB" id="A0A6J7H2H7"/>